<dbReference type="PANTHER" id="PTHR47001">
    <property type="entry name" value="TRANSCRIPTION FACTOR BHLH121"/>
    <property type="match status" value="1"/>
</dbReference>
<evidence type="ECO:0000259" key="7">
    <source>
        <dbReference type="PROSITE" id="PS50888"/>
    </source>
</evidence>
<dbReference type="GO" id="GO:0006879">
    <property type="term" value="P:intracellular iron ion homeostasis"/>
    <property type="evidence" value="ECO:0007669"/>
    <property type="project" value="InterPro"/>
</dbReference>
<evidence type="ECO:0000313" key="9">
    <source>
        <dbReference type="Proteomes" id="UP000824469"/>
    </source>
</evidence>
<keyword evidence="1" id="KW-0805">Transcription regulation</keyword>
<dbReference type="Proteomes" id="UP000824469">
    <property type="component" value="Unassembled WGS sequence"/>
</dbReference>
<feature type="compositionally biased region" description="Polar residues" evidence="6">
    <location>
        <begin position="323"/>
        <end position="343"/>
    </location>
</feature>
<dbReference type="EMBL" id="JAHRHJ020000007">
    <property type="protein sequence ID" value="KAH9307538.1"/>
    <property type="molecule type" value="Genomic_DNA"/>
</dbReference>
<gene>
    <name evidence="8" type="ORF">KI387_035449</name>
</gene>
<reference evidence="8 9" key="1">
    <citation type="journal article" date="2021" name="Nat. Plants">
        <title>The Taxus genome provides insights into paclitaxel biosynthesis.</title>
        <authorList>
            <person name="Xiong X."/>
            <person name="Gou J."/>
            <person name="Liao Q."/>
            <person name="Li Y."/>
            <person name="Zhou Q."/>
            <person name="Bi G."/>
            <person name="Li C."/>
            <person name="Du R."/>
            <person name="Wang X."/>
            <person name="Sun T."/>
            <person name="Guo L."/>
            <person name="Liang H."/>
            <person name="Lu P."/>
            <person name="Wu Y."/>
            <person name="Zhang Z."/>
            <person name="Ro D.K."/>
            <person name="Shang Y."/>
            <person name="Huang S."/>
            <person name="Yan J."/>
        </authorList>
    </citation>
    <scope>NUCLEOTIDE SEQUENCE [LARGE SCALE GENOMIC DNA]</scope>
    <source>
        <strain evidence="8">Ta-2019</strain>
    </source>
</reference>
<feature type="region of interest" description="Disordered" evidence="6">
    <location>
        <begin position="38"/>
        <end position="61"/>
    </location>
</feature>
<protein>
    <recommendedName>
        <fullName evidence="7">BHLH domain-containing protein</fullName>
    </recommendedName>
</protein>
<comment type="caution">
    <text evidence="8">The sequence shown here is derived from an EMBL/GenBank/DDBJ whole genome shotgun (WGS) entry which is preliminary data.</text>
</comment>
<accession>A0AA38FQH5</accession>
<keyword evidence="9" id="KW-1185">Reference proteome</keyword>
<dbReference type="PANTHER" id="PTHR47001:SF1">
    <property type="entry name" value="TRANSCRIPTION FACTOR BHLH11"/>
    <property type="match status" value="1"/>
</dbReference>
<dbReference type="Gene3D" id="4.10.280.10">
    <property type="entry name" value="Helix-loop-helix DNA-binding domain"/>
    <property type="match status" value="1"/>
</dbReference>
<dbReference type="GO" id="GO:0003677">
    <property type="term" value="F:DNA binding"/>
    <property type="evidence" value="ECO:0007669"/>
    <property type="project" value="UniProtKB-KW"/>
</dbReference>
<dbReference type="SUPFAM" id="SSF47459">
    <property type="entry name" value="HLH, helix-loop-helix DNA-binding domain"/>
    <property type="match status" value="1"/>
</dbReference>
<feature type="non-terminal residue" evidence="8">
    <location>
        <position position="422"/>
    </location>
</feature>
<keyword evidence="5" id="KW-0175">Coiled coil</keyword>
<evidence type="ECO:0000256" key="3">
    <source>
        <dbReference type="ARBA" id="ARBA00023163"/>
    </source>
</evidence>
<dbReference type="InterPro" id="IPR044579">
    <property type="entry name" value="bHLH11/121"/>
</dbReference>
<evidence type="ECO:0000256" key="5">
    <source>
        <dbReference type="SAM" id="Coils"/>
    </source>
</evidence>
<dbReference type="PROSITE" id="PS50888">
    <property type="entry name" value="BHLH"/>
    <property type="match status" value="1"/>
</dbReference>
<evidence type="ECO:0000256" key="2">
    <source>
        <dbReference type="ARBA" id="ARBA00023125"/>
    </source>
</evidence>
<feature type="compositionally biased region" description="Basic and acidic residues" evidence="6">
    <location>
        <begin position="370"/>
        <end position="380"/>
    </location>
</feature>
<feature type="coiled-coil region" evidence="5">
    <location>
        <begin position="97"/>
        <end position="145"/>
    </location>
</feature>
<evidence type="ECO:0000313" key="8">
    <source>
        <dbReference type="EMBL" id="KAH9307538.1"/>
    </source>
</evidence>
<organism evidence="8 9">
    <name type="scientific">Taxus chinensis</name>
    <name type="common">Chinese yew</name>
    <name type="synonym">Taxus wallichiana var. chinensis</name>
    <dbReference type="NCBI Taxonomy" id="29808"/>
    <lineage>
        <taxon>Eukaryota</taxon>
        <taxon>Viridiplantae</taxon>
        <taxon>Streptophyta</taxon>
        <taxon>Embryophyta</taxon>
        <taxon>Tracheophyta</taxon>
        <taxon>Spermatophyta</taxon>
        <taxon>Pinopsida</taxon>
        <taxon>Pinidae</taxon>
        <taxon>Conifers II</taxon>
        <taxon>Cupressales</taxon>
        <taxon>Taxaceae</taxon>
        <taxon>Taxus</taxon>
    </lineage>
</organism>
<keyword evidence="2" id="KW-0238">DNA-binding</keyword>
<dbReference type="CDD" id="cd11446">
    <property type="entry name" value="bHLH_AtILR3_like"/>
    <property type="match status" value="1"/>
</dbReference>
<feature type="compositionally biased region" description="Polar residues" evidence="6">
    <location>
        <begin position="360"/>
        <end position="369"/>
    </location>
</feature>
<name>A0AA38FQH5_TAXCH</name>
<feature type="compositionally biased region" description="Basic and acidic residues" evidence="6">
    <location>
        <begin position="344"/>
        <end position="356"/>
    </location>
</feature>
<dbReference type="AlphaFoldDB" id="A0AA38FQH5"/>
<proteinExistence type="predicted"/>
<dbReference type="OMA" id="HTHVERP"/>
<dbReference type="Pfam" id="PF23177">
    <property type="entry name" value="bHLH_IRO3"/>
    <property type="match status" value="1"/>
</dbReference>
<dbReference type="InterPro" id="IPR036638">
    <property type="entry name" value="HLH_DNA-bd_sf"/>
</dbReference>
<dbReference type="InterPro" id="IPR011598">
    <property type="entry name" value="bHLH_dom"/>
</dbReference>
<feature type="domain" description="BHLH" evidence="7">
    <location>
        <begin position="50"/>
        <end position="100"/>
    </location>
</feature>
<keyword evidence="4" id="KW-0539">Nucleus</keyword>
<dbReference type="GO" id="GO:0003700">
    <property type="term" value="F:DNA-binding transcription factor activity"/>
    <property type="evidence" value="ECO:0007669"/>
    <property type="project" value="InterPro"/>
</dbReference>
<feature type="region of interest" description="Disordered" evidence="6">
    <location>
        <begin position="323"/>
        <end position="422"/>
    </location>
</feature>
<feature type="compositionally biased region" description="Basic and acidic residues" evidence="6">
    <location>
        <begin position="41"/>
        <end position="61"/>
    </location>
</feature>
<evidence type="ECO:0000256" key="6">
    <source>
        <dbReference type="SAM" id="MobiDB-lite"/>
    </source>
</evidence>
<keyword evidence="3" id="KW-0804">Transcription</keyword>
<evidence type="ECO:0000256" key="4">
    <source>
        <dbReference type="ARBA" id="ARBA00023242"/>
    </source>
</evidence>
<feature type="non-terminal residue" evidence="8">
    <location>
        <position position="1"/>
    </location>
</feature>
<dbReference type="SMART" id="SM00353">
    <property type="entry name" value="HLH"/>
    <property type="match status" value="1"/>
</dbReference>
<dbReference type="GO" id="GO:0046983">
    <property type="term" value="F:protein dimerization activity"/>
    <property type="evidence" value="ECO:0007669"/>
    <property type="project" value="InterPro"/>
</dbReference>
<dbReference type="InterPro" id="IPR057075">
    <property type="entry name" value="bHLH_IRO3"/>
</dbReference>
<evidence type="ECO:0000256" key="1">
    <source>
        <dbReference type="ARBA" id="ARBA00023015"/>
    </source>
</evidence>
<sequence length="422" mass="46409">LCASQIQLNKMLPGFHQSELCQPSGELHQLHGQPEARHKRLGDLKDPTAARKVQKADREKLRRDRLNEQFAELGSALDPDRPKNDKATILGDTIQILKDLSAEVKRLKCEEKSLVEESHDITQEKNELREEKTVLKAEIDHLRSQFEQRVRTMFSWTAMDPTMMVGAPPPFPYSMPIPHPGTNAVPNSHSIPLQGHAQTPLMPASFVPVPVPPGTIPMHPPFQAYPFFGTRSSEGTNPYLAFPPYTSPVNTHTHVERPAAQYPSPIQPLPGYLVQLQLSQGNRLGSDQPKSTSSVSQSADAPILAQASDGTSEYYQGDKSTVSIRPLNQGTNNAHKPSPSHSGSRSDHLDSKHIDLQLKIQGSSPNDSHPQSDHSTHSSEEQEQIQEASSEVKKGKSSSLDRSPVPLGLQLIEKSCSGHSSP</sequence>